<evidence type="ECO:0000256" key="1">
    <source>
        <dbReference type="ARBA" id="ARBA00004571"/>
    </source>
</evidence>
<evidence type="ECO:0000313" key="10">
    <source>
        <dbReference type="EMBL" id="MBO8458998.1"/>
    </source>
</evidence>
<dbReference type="Gene3D" id="2.40.170.20">
    <property type="entry name" value="TonB-dependent receptor, beta-barrel domain"/>
    <property type="match status" value="1"/>
</dbReference>
<reference evidence="10" key="2">
    <citation type="journal article" date="2021" name="PeerJ">
        <title>Extensive microbial diversity within the chicken gut microbiome revealed by metagenomics and culture.</title>
        <authorList>
            <person name="Gilroy R."/>
            <person name="Ravi A."/>
            <person name="Getino M."/>
            <person name="Pursley I."/>
            <person name="Horton D.L."/>
            <person name="Alikhan N.F."/>
            <person name="Baker D."/>
            <person name="Gharbi K."/>
            <person name="Hall N."/>
            <person name="Watson M."/>
            <person name="Adriaenssens E.M."/>
            <person name="Foster-Nyarko E."/>
            <person name="Jarju S."/>
            <person name="Secka A."/>
            <person name="Antonio M."/>
            <person name="Oren A."/>
            <person name="Chaudhuri R.R."/>
            <person name="La Ragione R."/>
            <person name="Hildebrand F."/>
            <person name="Pallen M.J."/>
        </authorList>
    </citation>
    <scope>NUCLEOTIDE SEQUENCE</scope>
    <source>
        <strain evidence="10">G3-3990</strain>
    </source>
</reference>
<feature type="non-terminal residue" evidence="10">
    <location>
        <position position="1"/>
    </location>
</feature>
<keyword evidence="3 8" id="KW-1134">Transmembrane beta strand</keyword>
<comment type="subcellular location">
    <subcellularLocation>
        <location evidence="1 8">Cell outer membrane</location>
        <topology evidence="1 8">Multi-pass membrane protein</topology>
    </subcellularLocation>
</comment>
<evidence type="ECO:0000313" key="11">
    <source>
        <dbReference type="Proteomes" id="UP000823641"/>
    </source>
</evidence>
<dbReference type="AlphaFoldDB" id="A0A9D9HSD5"/>
<protein>
    <submittedName>
        <fullName evidence="10">SusC/RagA family TonB-linked outer membrane protein</fullName>
    </submittedName>
</protein>
<accession>A0A9D9HSD5</accession>
<feature type="domain" description="TonB-dependent receptor-like beta-barrel" evidence="9">
    <location>
        <begin position="278"/>
        <end position="649"/>
    </location>
</feature>
<dbReference type="NCBIfam" id="TIGR04057">
    <property type="entry name" value="SusC_RagA_signa"/>
    <property type="match status" value="1"/>
</dbReference>
<dbReference type="NCBIfam" id="TIGR04056">
    <property type="entry name" value="OMP_RagA_SusC"/>
    <property type="match status" value="1"/>
</dbReference>
<dbReference type="PROSITE" id="PS52016">
    <property type="entry name" value="TONB_DEPENDENT_REC_3"/>
    <property type="match status" value="1"/>
</dbReference>
<comment type="similarity">
    <text evidence="8">Belongs to the TonB-dependent receptor family.</text>
</comment>
<keyword evidence="5" id="KW-0798">TonB box</keyword>
<comment type="caution">
    <text evidence="10">The sequence shown here is derived from an EMBL/GenBank/DDBJ whole genome shotgun (WGS) entry which is preliminary data.</text>
</comment>
<dbReference type="InterPro" id="IPR036942">
    <property type="entry name" value="Beta-barrel_TonB_sf"/>
</dbReference>
<dbReference type="Pfam" id="PF00593">
    <property type="entry name" value="TonB_dep_Rec_b-barrel"/>
    <property type="match status" value="1"/>
</dbReference>
<keyword evidence="6 8" id="KW-0472">Membrane</keyword>
<dbReference type="InterPro" id="IPR000531">
    <property type="entry name" value="Beta-barrel_TonB"/>
</dbReference>
<dbReference type="InterPro" id="IPR037066">
    <property type="entry name" value="Plug_dom_sf"/>
</dbReference>
<evidence type="ECO:0000256" key="6">
    <source>
        <dbReference type="ARBA" id="ARBA00023136"/>
    </source>
</evidence>
<evidence type="ECO:0000256" key="3">
    <source>
        <dbReference type="ARBA" id="ARBA00022452"/>
    </source>
</evidence>
<keyword evidence="7 8" id="KW-0998">Cell outer membrane</keyword>
<dbReference type="GO" id="GO:0009279">
    <property type="term" value="C:cell outer membrane"/>
    <property type="evidence" value="ECO:0007669"/>
    <property type="project" value="UniProtKB-SubCell"/>
</dbReference>
<evidence type="ECO:0000256" key="5">
    <source>
        <dbReference type="ARBA" id="ARBA00023077"/>
    </source>
</evidence>
<evidence type="ECO:0000256" key="7">
    <source>
        <dbReference type="ARBA" id="ARBA00023237"/>
    </source>
</evidence>
<evidence type="ECO:0000256" key="4">
    <source>
        <dbReference type="ARBA" id="ARBA00022692"/>
    </source>
</evidence>
<proteinExistence type="inferred from homology"/>
<keyword evidence="2 8" id="KW-0813">Transport</keyword>
<dbReference type="Proteomes" id="UP000823641">
    <property type="component" value="Unassembled WGS sequence"/>
</dbReference>
<evidence type="ECO:0000256" key="8">
    <source>
        <dbReference type="PROSITE-ProRule" id="PRU01360"/>
    </source>
</evidence>
<dbReference type="EMBL" id="JADIMG010000010">
    <property type="protein sequence ID" value="MBO8458998.1"/>
    <property type="molecule type" value="Genomic_DNA"/>
</dbReference>
<gene>
    <name evidence="10" type="ORF">IAA73_01500</name>
</gene>
<evidence type="ECO:0000256" key="2">
    <source>
        <dbReference type="ARBA" id="ARBA00022448"/>
    </source>
</evidence>
<keyword evidence="4 8" id="KW-0812">Transmembrane</keyword>
<name>A0A9D9HSD5_9BACT</name>
<organism evidence="10 11">
    <name type="scientific">Candidatus Gallipaludibacter merdavium</name>
    <dbReference type="NCBI Taxonomy" id="2840839"/>
    <lineage>
        <taxon>Bacteria</taxon>
        <taxon>Pseudomonadati</taxon>
        <taxon>Bacteroidota</taxon>
        <taxon>Bacteroidia</taxon>
        <taxon>Bacteroidales</taxon>
        <taxon>Candidatus Gallipaludibacter</taxon>
    </lineage>
</organism>
<evidence type="ECO:0000259" key="9">
    <source>
        <dbReference type="Pfam" id="PF00593"/>
    </source>
</evidence>
<sequence length="962" mass="107399">GDVYKRQPVSSINDIPPSDIQSMDVLKDAAATAIYGAQGANGVIIITTKDADTNSDKMTFHVDYTGYVGWKRMAKKYDMLDNRDFALLQYEYAYLEKGQKNLTSNYAQYFDPNVARDENGKVESDATLTPIADILDYWESQPTTDWQRKTFGPTWGETLEDGESQGFNSNHSFSVSGGNKNASFNLSYNRIDDKGIMYGSDYDRNNISFKGKFKPIKNLTLSFNARYSNTNIWGAGANTADDAGSKTESRVRNAIAYTPIELIAKDNAILEDYDSFGSLYDPITTIDHNYRKKKDDKWTINGYASYKFAKKFTLRAEVGYEGRYRDDNRYYGPTTYYSRDGDGKTNANNTPGLGHVIVTDERNSRLRNTNTFEYKDEFGEGHNFSLLLGEEQTWNRGEEQIFYGYGYETNYTGEDVFNFLNQCLNKDFKNTIASTDNMLSFFGRANYDYLGRYYLTATMRADASTRFTKGNQWGYFPSVAVAWRMSDESWMVNASDWLSNLKLRFSYGTAGNNNVDTGYLFPVFSSSSTTYMSDASFTGLQMTTGGSDKIAANNNLKWETTVTRDFGIDYGFFNERLSGAFDLYWNTTNDLIIKYKTSVGGYNYQYRNIGSTRNRGLEFSVRGIILDHNSKSLSYGLSVDANISFNENIITSLGGMETYPVATDCFSANYKNADQEFLVEPGQSMGRIYGFVSDGWYTAEDFASYNQTTDQWLGEDGKEITTLLGNARPGMMKLKDLDGVDGVTTDDRTEIGCTLPLFTGGFNISAHVGGNAWGRVDLNANFTYSYGNDVLNLSALDYTTIYDKSKLRNNTAAVAYGKRYSMFTGDGTYLPASAVADASGLVTGDNYTALAAVLSEANANASIYNPVMTNIALTDQFVEDGSYLRLSNLTIGYSLPQAWLEKAKISNVRIFVQGTNLFCATKYSGSDPEVDTRSSKNPLALGVDFSAYPKSRGFNVGLNLSF</sequence>
<dbReference type="InterPro" id="IPR023996">
    <property type="entry name" value="TonB-dep_OMP_SusC/RagA"/>
</dbReference>
<dbReference type="InterPro" id="IPR023997">
    <property type="entry name" value="TonB-dep_OMP_SusC/RagA_CS"/>
</dbReference>
<dbReference type="Gene3D" id="2.170.130.10">
    <property type="entry name" value="TonB-dependent receptor, plug domain"/>
    <property type="match status" value="1"/>
</dbReference>
<dbReference type="SUPFAM" id="SSF56935">
    <property type="entry name" value="Porins"/>
    <property type="match status" value="1"/>
</dbReference>
<reference evidence="10" key="1">
    <citation type="submission" date="2020-10" db="EMBL/GenBank/DDBJ databases">
        <authorList>
            <person name="Gilroy R."/>
        </authorList>
    </citation>
    <scope>NUCLEOTIDE SEQUENCE</scope>
    <source>
        <strain evidence="10">G3-3990</strain>
    </source>
</reference>
<dbReference type="InterPro" id="IPR039426">
    <property type="entry name" value="TonB-dep_rcpt-like"/>
</dbReference>